<dbReference type="GO" id="GO:0000155">
    <property type="term" value="F:phosphorelay sensor kinase activity"/>
    <property type="evidence" value="ECO:0007669"/>
    <property type="project" value="InterPro"/>
</dbReference>
<dbReference type="Gene3D" id="6.10.340.10">
    <property type="match status" value="1"/>
</dbReference>
<dbReference type="PROSITE" id="PS50885">
    <property type="entry name" value="HAMP"/>
    <property type="match status" value="1"/>
</dbReference>
<dbReference type="CDD" id="cd00075">
    <property type="entry name" value="HATPase"/>
    <property type="match status" value="1"/>
</dbReference>
<dbReference type="InterPro" id="IPR003660">
    <property type="entry name" value="HAMP_dom"/>
</dbReference>
<evidence type="ECO:0000256" key="11">
    <source>
        <dbReference type="ARBA" id="ARBA00055745"/>
    </source>
</evidence>
<comment type="catalytic activity">
    <reaction evidence="1">
        <text>ATP + protein L-histidine = ADP + protein N-phospho-L-histidine.</text>
        <dbReference type="EC" id="2.7.13.3"/>
    </reaction>
</comment>
<dbReference type="Proteomes" id="UP000271624">
    <property type="component" value="Unassembled WGS sequence"/>
</dbReference>
<evidence type="ECO:0000256" key="3">
    <source>
        <dbReference type="ARBA" id="ARBA00012438"/>
    </source>
</evidence>
<dbReference type="SMART" id="SM00388">
    <property type="entry name" value="HisKA"/>
    <property type="match status" value="1"/>
</dbReference>
<dbReference type="SMART" id="SM00304">
    <property type="entry name" value="HAMP"/>
    <property type="match status" value="1"/>
</dbReference>
<evidence type="ECO:0000256" key="2">
    <source>
        <dbReference type="ARBA" id="ARBA00004370"/>
    </source>
</evidence>
<evidence type="ECO:0000256" key="1">
    <source>
        <dbReference type="ARBA" id="ARBA00000085"/>
    </source>
</evidence>
<evidence type="ECO:0000313" key="15">
    <source>
        <dbReference type="EMBL" id="RUT02008.1"/>
    </source>
</evidence>
<evidence type="ECO:0000256" key="5">
    <source>
        <dbReference type="ARBA" id="ARBA00022679"/>
    </source>
</evidence>
<keyword evidence="7 15" id="KW-0418">Kinase</keyword>
<keyword evidence="12" id="KW-0175">Coiled coil</keyword>
<proteinExistence type="predicted"/>
<dbReference type="InterPro" id="IPR005467">
    <property type="entry name" value="His_kinase_dom"/>
</dbReference>
<dbReference type="Gene3D" id="1.10.287.130">
    <property type="match status" value="1"/>
</dbReference>
<organism evidence="15 16">
    <name type="scientific">Dulcicalothrix desertica PCC 7102</name>
    <dbReference type="NCBI Taxonomy" id="232991"/>
    <lineage>
        <taxon>Bacteria</taxon>
        <taxon>Bacillati</taxon>
        <taxon>Cyanobacteriota</taxon>
        <taxon>Cyanophyceae</taxon>
        <taxon>Nostocales</taxon>
        <taxon>Calotrichaceae</taxon>
        <taxon>Dulcicalothrix</taxon>
    </lineage>
</organism>
<dbReference type="SUPFAM" id="SSF158472">
    <property type="entry name" value="HAMP domain-like"/>
    <property type="match status" value="1"/>
</dbReference>
<feature type="domain" description="Histidine kinase" evidence="13">
    <location>
        <begin position="198"/>
        <end position="414"/>
    </location>
</feature>
<dbReference type="Pfam" id="PF00512">
    <property type="entry name" value="HisKA"/>
    <property type="match status" value="1"/>
</dbReference>
<comment type="subcellular location">
    <subcellularLocation>
        <location evidence="2">Membrane</location>
    </subcellularLocation>
</comment>
<comment type="caution">
    <text evidence="15">The sequence shown here is derived from an EMBL/GenBank/DDBJ whole genome shotgun (WGS) entry which is preliminary data.</text>
</comment>
<accession>A0A433V7I6</accession>
<evidence type="ECO:0000256" key="9">
    <source>
        <dbReference type="ARBA" id="ARBA00023012"/>
    </source>
</evidence>
<keyword evidence="6" id="KW-0812">Transmembrane</keyword>
<dbReference type="InterPro" id="IPR003594">
    <property type="entry name" value="HATPase_dom"/>
</dbReference>
<keyword evidence="8" id="KW-1133">Transmembrane helix</keyword>
<dbReference type="EC" id="2.7.13.3" evidence="3"/>
<dbReference type="PRINTS" id="PR00344">
    <property type="entry name" value="BCTRLSENSOR"/>
</dbReference>
<dbReference type="CDD" id="cd00082">
    <property type="entry name" value="HisKA"/>
    <property type="match status" value="1"/>
</dbReference>
<dbReference type="PANTHER" id="PTHR45436">
    <property type="entry name" value="SENSOR HISTIDINE KINASE YKOH"/>
    <property type="match status" value="1"/>
</dbReference>
<sequence>MQIAGSQSLVYLKDEGNALAFVDKPSLQNTAQGLVEAGFAVRLITPQGKIVDGFGKYQEVPLWIPNISGYTRLATSKADWRLISQPVIRQGEIIGWLQIAKSLQALTEISHELPREMFFSLPLILIVAACGGLFLSSRALRPISQITRTAQAISAIDLAQRLNYKGAKDEVGQLATTFDQMLERLQAGFEREQRFTADAAHELRTPLTVIKGRIDVTRSRERTTEEYEQTLQDLEQEVDRLIRLSNGLLLLARIDRGQLPFEPLAVDLNDLLEVIVEQVQHAAESQQIKLLNNLTPDLWVQGDPDQLISLFLNLVDNAVKYTPQGGVVWVRSNLYLNVVQVMIVNTGVGIAQSHLPHLFERFYRADSARNSGKSGAGLGLAIAHEIARLHGGNITADSIPNKETTFTVTLPTAQVNIDKL</sequence>
<reference evidence="15" key="2">
    <citation type="journal article" date="2019" name="Genome Biol. Evol.">
        <title>Day and night: Metabolic profiles and evolutionary relationships of six axenic non-marine cyanobacteria.</title>
        <authorList>
            <person name="Will S.E."/>
            <person name="Henke P."/>
            <person name="Boedeker C."/>
            <person name="Huang S."/>
            <person name="Brinkmann H."/>
            <person name="Rohde M."/>
            <person name="Jarek M."/>
            <person name="Friedl T."/>
            <person name="Seufert S."/>
            <person name="Schumacher M."/>
            <person name="Overmann J."/>
            <person name="Neumann-Schaal M."/>
            <person name="Petersen J."/>
        </authorList>
    </citation>
    <scope>NUCLEOTIDE SEQUENCE [LARGE SCALE GENOMIC DNA]</scope>
    <source>
        <strain evidence="15">PCC 7102</strain>
    </source>
</reference>
<dbReference type="SMART" id="SM00387">
    <property type="entry name" value="HATPase_c"/>
    <property type="match status" value="1"/>
</dbReference>
<dbReference type="InterPro" id="IPR036097">
    <property type="entry name" value="HisK_dim/P_sf"/>
</dbReference>
<dbReference type="PANTHER" id="PTHR45436:SF5">
    <property type="entry name" value="SENSOR HISTIDINE KINASE TRCS"/>
    <property type="match status" value="1"/>
</dbReference>
<keyword evidence="5" id="KW-0808">Transferase</keyword>
<protein>
    <recommendedName>
        <fullName evidence="3">histidine kinase</fullName>
        <ecNumber evidence="3">2.7.13.3</ecNumber>
    </recommendedName>
</protein>
<dbReference type="InterPro" id="IPR003661">
    <property type="entry name" value="HisK_dim/P_dom"/>
</dbReference>
<evidence type="ECO:0000256" key="12">
    <source>
        <dbReference type="SAM" id="Coils"/>
    </source>
</evidence>
<dbReference type="PROSITE" id="PS50109">
    <property type="entry name" value="HIS_KIN"/>
    <property type="match status" value="1"/>
</dbReference>
<dbReference type="InterPro" id="IPR050428">
    <property type="entry name" value="TCS_sensor_his_kinase"/>
</dbReference>
<keyword evidence="4" id="KW-0597">Phosphoprotein</keyword>
<dbReference type="GO" id="GO:0005886">
    <property type="term" value="C:plasma membrane"/>
    <property type="evidence" value="ECO:0007669"/>
    <property type="project" value="TreeGrafter"/>
</dbReference>
<dbReference type="InterPro" id="IPR036890">
    <property type="entry name" value="HATPase_C_sf"/>
</dbReference>
<evidence type="ECO:0000256" key="8">
    <source>
        <dbReference type="ARBA" id="ARBA00022989"/>
    </source>
</evidence>
<evidence type="ECO:0000256" key="6">
    <source>
        <dbReference type="ARBA" id="ARBA00022692"/>
    </source>
</evidence>
<feature type="domain" description="HAMP" evidence="14">
    <location>
        <begin position="137"/>
        <end position="190"/>
    </location>
</feature>
<evidence type="ECO:0000256" key="7">
    <source>
        <dbReference type="ARBA" id="ARBA00022777"/>
    </source>
</evidence>
<dbReference type="EMBL" id="RSCL01000017">
    <property type="protein sequence ID" value="RUT02008.1"/>
    <property type="molecule type" value="Genomic_DNA"/>
</dbReference>
<dbReference type="Gene3D" id="3.30.565.10">
    <property type="entry name" value="Histidine kinase-like ATPase, C-terminal domain"/>
    <property type="match status" value="1"/>
</dbReference>
<keyword evidence="16" id="KW-1185">Reference proteome</keyword>
<dbReference type="FunFam" id="1.10.287.130:FF:000001">
    <property type="entry name" value="Two-component sensor histidine kinase"/>
    <property type="match status" value="1"/>
</dbReference>
<dbReference type="InterPro" id="IPR004358">
    <property type="entry name" value="Sig_transdc_His_kin-like_C"/>
</dbReference>
<name>A0A433V7I6_9CYAN</name>
<keyword evidence="9" id="KW-0902">Two-component regulatory system</keyword>
<dbReference type="AlphaFoldDB" id="A0A433V7I6"/>
<evidence type="ECO:0000313" key="16">
    <source>
        <dbReference type="Proteomes" id="UP000271624"/>
    </source>
</evidence>
<evidence type="ECO:0000256" key="10">
    <source>
        <dbReference type="ARBA" id="ARBA00023136"/>
    </source>
</evidence>
<reference evidence="15" key="1">
    <citation type="submission" date="2018-12" db="EMBL/GenBank/DDBJ databases">
        <authorList>
            <person name="Will S."/>
            <person name="Neumann-Schaal M."/>
            <person name="Henke P."/>
        </authorList>
    </citation>
    <scope>NUCLEOTIDE SEQUENCE</scope>
    <source>
        <strain evidence="15">PCC 7102</strain>
    </source>
</reference>
<evidence type="ECO:0000259" key="13">
    <source>
        <dbReference type="PROSITE" id="PS50109"/>
    </source>
</evidence>
<keyword evidence="10" id="KW-0472">Membrane</keyword>
<feature type="coiled-coil region" evidence="12">
    <location>
        <begin position="217"/>
        <end position="244"/>
    </location>
</feature>
<dbReference type="Pfam" id="PF02518">
    <property type="entry name" value="HATPase_c"/>
    <property type="match status" value="1"/>
</dbReference>
<dbReference type="SUPFAM" id="SSF55874">
    <property type="entry name" value="ATPase domain of HSP90 chaperone/DNA topoisomerase II/histidine kinase"/>
    <property type="match status" value="1"/>
</dbReference>
<dbReference type="Pfam" id="PF00672">
    <property type="entry name" value="HAMP"/>
    <property type="match status" value="1"/>
</dbReference>
<gene>
    <name evidence="15" type="ORF">DSM106972_060830</name>
</gene>
<evidence type="ECO:0000259" key="14">
    <source>
        <dbReference type="PROSITE" id="PS50885"/>
    </source>
</evidence>
<evidence type="ECO:0000256" key="4">
    <source>
        <dbReference type="ARBA" id="ARBA00022553"/>
    </source>
</evidence>
<comment type="function">
    <text evidence="11">Photoreceptor which exists in two forms that are reversibly interconvertible by light: the R form that absorbs maximally in the red region of the spectrum and the FR form that absorbs maximally in the far-red region.</text>
</comment>
<dbReference type="CDD" id="cd06225">
    <property type="entry name" value="HAMP"/>
    <property type="match status" value="1"/>
</dbReference>
<dbReference type="SUPFAM" id="SSF47384">
    <property type="entry name" value="Homodimeric domain of signal transducing histidine kinase"/>
    <property type="match status" value="1"/>
</dbReference>
<dbReference type="FunFam" id="3.30.565.10:FF:000006">
    <property type="entry name" value="Sensor histidine kinase WalK"/>
    <property type="match status" value="1"/>
</dbReference>